<dbReference type="OrthoDB" id="4364503at2759"/>
<protein>
    <submittedName>
        <fullName evidence="2">Uncharacterized protein</fullName>
    </submittedName>
</protein>
<name>A0A9W9IMM4_9EURO</name>
<organism evidence="2 3">
    <name type="scientific">Penicillium capsulatum</name>
    <dbReference type="NCBI Taxonomy" id="69766"/>
    <lineage>
        <taxon>Eukaryota</taxon>
        <taxon>Fungi</taxon>
        <taxon>Dikarya</taxon>
        <taxon>Ascomycota</taxon>
        <taxon>Pezizomycotina</taxon>
        <taxon>Eurotiomycetes</taxon>
        <taxon>Eurotiomycetidae</taxon>
        <taxon>Eurotiales</taxon>
        <taxon>Aspergillaceae</taxon>
        <taxon>Penicillium</taxon>
    </lineage>
</organism>
<accession>A0A9W9IMM4</accession>
<comment type="caution">
    <text evidence="2">The sequence shown here is derived from an EMBL/GenBank/DDBJ whole genome shotgun (WGS) entry which is preliminary data.</text>
</comment>
<proteinExistence type="predicted"/>
<feature type="region of interest" description="Disordered" evidence="1">
    <location>
        <begin position="123"/>
        <end position="146"/>
    </location>
</feature>
<evidence type="ECO:0000256" key="1">
    <source>
        <dbReference type="SAM" id="MobiDB-lite"/>
    </source>
</evidence>
<evidence type="ECO:0000313" key="2">
    <source>
        <dbReference type="EMBL" id="KAJ5179730.1"/>
    </source>
</evidence>
<reference evidence="2" key="1">
    <citation type="submission" date="2022-11" db="EMBL/GenBank/DDBJ databases">
        <authorList>
            <person name="Petersen C."/>
        </authorList>
    </citation>
    <scope>NUCLEOTIDE SEQUENCE</scope>
    <source>
        <strain evidence="2">IBT 21917</strain>
    </source>
</reference>
<reference evidence="2" key="2">
    <citation type="journal article" date="2023" name="IMA Fungus">
        <title>Comparative genomic study of the Penicillium genus elucidates a diverse pangenome and 15 lateral gene transfer events.</title>
        <authorList>
            <person name="Petersen C."/>
            <person name="Sorensen T."/>
            <person name="Nielsen M.R."/>
            <person name="Sondergaard T.E."/>
            <person name="Sorensen J.L."/>
            <person name="Fitzpatrick D.A."/>
            <person name="Frisvad J.C."/>
            <person name="Nielsen K.L."/>
        </authorList>
    </citation>
    <scope>NUCLEOTIDE SEQUENCE</scope>
    <source>
        <strain evidence="2">IBT 21917</strain>
    </source>
</reference>
<dbReference type="AlphaFoldDB" id="A0A9W9IMM4"/>
<feature type="compositionally biased region" description="Acidic residues" evidence="1">
    <location>
        <begin position="125"/>
        <end position="143"/>
    </location>
</feature>
<evidence type="ECO:0000313" key="3">
    <source>
        <dbReference type="Proteomes" id="UP001146351"/>
    </source>
</evidence>
<dbReference type="Proteomes" id="UP001146351">
    <property type="component" value="Unassembled WGS sequence"/>
</dbReference>
<keyword evidence="3" id="KW-1185">Reference proteome</keyword>
<dbReference type="EMBL" id="JAPQKO010000002">
    <property type="protein sequence ID" value="KAJ5179730.1"/>
    <property type="molecule type" value="Genomic_DNA"/>
</dbReference>
<gene>
    <name evidence="2" type="ORF">N7492_002940</name>
</gene>
<sequence length="403" mass="46043">MQTPSSFLRNWRLGVLFEPVDPKYVDYQPMSSAFKFTLSRPSVQLPTTHQDPCSYPARAGYECLRLKHRTRFFPINSHLPRAMADLYRVPTHPHEEYTTRVIWAAHIVSYLTNNRNQEKLHDGEYNEECDSEIDDSSDGDGDETEKNLILAGPRKSIHRKFLDCIAQLLSPCKGWDGVTATAIREGEDGVEVDIARNDGFLSVEDCIDIEVVGHCRMLEEYLARSAEGTNETATEAEFDLAAIDYASRRTDHWIEKLRKHLEIDQNSPVWHSQRSLGQEAAVNTWTSLTDIMLRFDPNKEAVQSRRLIVQQAYRFLKSTNARHFLLTTFGANVGLKLWSQLSFIARPLVDCRLLGSIAAREPQFQRCKIFLVPSKSKTTLEVKDVVEIFEAWERLGLGSPRSP</sequence>